<gene>
    <name evidence="2" type="ORF">J2Z44_002212</name>
</gene>
<comment type="caution">
    <text evidence="2">The sequence shown here is derived from an EMBL/GenBank/DDBJ whole genome shotgun (WGS) entry which is preliminary data.</text>
</comment>
<protein>
    <submittedName>
        <fullName evidence="2">Peptidoglycan hydrolase-like protein with peptidoglycan-binding domain</fullName>
    </submittedName>
</protein>
<dbReference type="EMBL" id="JAGGLL010000016">
    <property type="protein sequence ID" value="MBP2022391.1"/>
    <property type="molecule type" value="Genomic_DNA"/>
</dbReference>
<dbReference type="Pfam" id="PF01471">
    <property type="entry name" value="PG_binding_1"/>
    <property type="match status" value="1"/>
</dbReference>
<evidence type="ECO:0000313" key="3">
    <source>
        <dbReference type="Proteomes" id="UP001519308"/>
    </source>
</evidence>
<dbReference type="InterPro" id="IPR036366">
    <property type="entry name" value="PGBDSf"/>
</dbReference>
<dbReference type="RefSeq" id="WP_021281844.1">
    <property type="nucleotide sequence ID" value="NZ_JAGGLL010000016.1"/>
</dbReference>
<dbReference type="InterPro" id="IPR036365">
    <property type="entry name" value="PGBD-like_sf"/>
</dbReference>
<accession>A0ABS4K3M4</accession>
<name>A0ABS4K3M4_9CLOT</name>
<keyword evidence="3" id="KW-1185">Reference proteome</keyword>
<dbReference type="SUPFAM" id="SSF47090">
    <property type="entry name" value="PGBD-like"/>
    <property type="match status" value="1"/>
</dbReference>
<sequence length="490" mass="53838">MADIGRLQVQAFRGNTLTPVKDARVTVIPRERYNRETAQIQTDISGQTQVIDLVAPPKELSLNPNNTTQQPYSTCDVIVEAEGFERFQVNGCQILPDTVALQICNLVPLGTPGGTNPAPGGNATPGVGTINTGVGGAGATGTGANTNGTRDWWGREVIQPTEVIEVPANRLFGNFPPKIPEDPNKPLPPPPSGFVVLPEPVIPEFIVVHAGVPTNTGAPNYTVRFRDYIKNVASSEIYATWDEKAIRANIYCILSFTLNRIYTEWYRGKGYNFQITNSTAFDHAFTYGRNIFDNISRIVDELFTTYIQRTGAKQPLLTQYCDGRQVQCPGWLTQWGSQALAEQGRTPYQILTNFYGGNIQLVQAKQVSGIPQSFPGSNLKVGSTGANVRTIQTYLNRIAQNYPAIQKVAISGTYDQATADSVKTFQSIFNLPQTGIVDLATWYSISNIYVGVSKIAELRRSAQPTFETARFYPPVPYEGMINVPNIKYPL</sequence>
<feature type="domain" description="Peptidoglycan binding-like" evidence="1">
    <location>
        <begin position="384"/>
        <end position="443"/>
    </location>
</feature>
<organism evidence="2 3">
    <name type="scientific">Clostridium punense</name>
    <dbReference type="NCBI Taxonomy" id="1054297"/>
    <lineage>
        <taxon>Bacteria</taxon>
        <taxon>Bacillati</taxon>
        <taxon>Bacillota</taxon>
        <taxon>Clostridia</taxon>
        <taxon>Eubacteriales</taxon>
        <taxon>Clostridiaceae</taxon>
        <taxon>Clostridium</taxon>
    </lineage>
</organism>
<evidence type="ECO:0000259" key="1">
    <source>
        <dbReference type="Pfam" id="PF01471"/>
    </source>
</evidence>
<dbReference type="Gene3D" id="1.10.101.10">
    <property type="entry name" value="PGBD-like superfamily/PGBD"/>
    <property type="match status" value="1"/>
</dbReference>
<proteinExistence type="predicted"/>
<evidence type="ECO:0000313" key="2">
    <source>
        <dbReference type="EMBL" id="MBP2022391.1"/>
    </source>
</evidence>
<reference evidence="2 3" key="1">
    <citation type="submission" date="2021-03" db="EMBL/GenBank/DDBJ databases">
        <title>Genomic Encyclopedia of Type Strains, Phase IV (KMG-IV): sequencing the most valuable type-strain genomes for metagenomic binning, comparative biology and taxonomic classification.</title>
        <authorList>
            <person name="Goeker M."/>
        </authorList>
    </citation>
    <scope>NUCLEOTIDE SEQUENCE [LARGE SCALE GENOMIC DNA]</scope>
    <source>
        <strain evidence="2 3">DSM 28650</strain>
    </source>
</reference>
<dbReference type="InterPro" id="IPR002477">
    <property type="entry name" value="Peptidoglycan-bd-like"/>
</dbReference>
<dbReference type="Proteomes" id="UP001519308">
    <property type="component" value="Unassembled WGS sequence"/>
</dbReference>